<protein>
    <recommendedName>
        <fullName evidence="2">protein-tyrosine sulfotransferase</fullName>
        <ecNumber evidence="2">2.8.2.20</ecNumber>
    </recommendedName>
</protein>
<comment type="similarity">
    <text evidence="1">Belongs to the protein sulfotransferase family.</text>
</comment>
<evidence type="ECO:0000256" key="6">
    <source>
        <dbReference type="SAM" id="SignalP"/>
    </source>
</evidence>
<evidence type="ECO:0000256" key="4">
    <source>
        <dbReference type="ARBA" id="ARBA00048460"/>
    </source>
</evidence>
<dbReference type="PANTHER" id="PTHR12788">
    <property type="entry name" value="PROTEIN-TYROSINE SULFOTRANSFERASE 2"/>
    <property type="match status" value="1"/>
</dbReference>
<feature type="compositionally biased region" description="Polar residues" evidence="5">
    <location>
        <begin position="581"/>
        <end position="606"/>
    </location>
</feature>
<keyword evidence="8" id="KW-1185">Reference proteome</keyword>
<dbReference type="InterPro" id="IPR026634">
    <property type="entry name" value="TPST-like"/>
</dbReference>
<dbReference type="PANTHER" id="PTHR12788:SF10">
    <property type="entry name" value="PROTEIN-TYROSINE SULFOTRANSFERASE"/>
    <property type="match status" value="1"/>
</dbReference>
<dbReference type="GO" id="GO:0008476">
    <property type="term" value="F:protein-tyrosine sulfotransferase activity"/>
    <property type="evidence" value="ECO:0007669"/>
    <property type="project" value="UniProtKB-EC"/>
</dbReference>
<name>A0A250WVY7_9CHLO</name>
<dbReference type="OrthoDB" id="545675at2759"/>
<comment type="catalytic activity">
    <reaction evidence="4">
        <text>L-tyrosyl-[protein] + 3'-phosphoadenylyl sulfate = O-sulfo-L-tyrosine-[protein] + adenosine 3',5'-bisphosphate + H(+)</text>
        <dbReference type="Rhea" id="RHEA:16801"/>
        <dbReference type="Rhea" id="RHEA-COMP:10136"/>
        <dbReference type="Rhea" id="RHEA-COMP:11688"/>
        <dbReference type="ChEBI" id="CHEBI:15378"/>
        <dbReference type="ChEBI" id="CHEBI:46858"/>
        <dbReference type="ChEBI" id="CHEBI:58339"/>
        <dbReference type="ChEBI" id="CHEBI:58343"/>
        <dbReference type="ChEBI" id="CHEBI:65286"/>
        <dbReference type="EC" id="2.8.2.20"/>
    </reaction>
</comment>
<dbReference type="EMBL" id="BEGY01000010">
    <property type="protein sequence ID" value="GAX74981.1"/>
    <property type="molecule type" value="Genomic_DNA"/>
</dbReference>
<dbReference type="AlphaFoldDB" id="A0A250WVY7"/>
<evidence type="ECO:0000313" key="7">
    <source>
        <dbReference type="EMBL" id="GAX74981.1"/>
    </source>
</evidence>
<dbReference type="SUPFAM" id="SSF52540">
    <property type="entry name" value="P-loop containing nucleoside triphosphate hydrolases"/>
    <property type="match status" value="1"/>
</dbReference>
<dbReference type="SUPFAM" id="SSF48452">
    <property type="entry name" value="TPR-like"/>
    <property type="match status" value="1"/>
</dbReference>
<evidence type="ECO:0000313" key="8">
    <source>
        <dbReference type="Proteomes" id="UP000232323"/>
    </source>
</evidence>
<dbReference type="EC" id="2.8.2.20" evidence="2"/>
<dbReference type="GO" id="GO:0005794">
    <property type="term" value="C:Golgi apparatus"/>
    <property type="evidence" value="ECO:0007669"/>
    <property type="project" value="TreeGrafter"/>
</dbReference>
<dbReference type="InterPro" id="IPR011990">
    <property type="entry name" value="TPR-like_helical_dom_sf"/>
</dbReference>
<feature type="region of interest" description="Disordered" evidence="5">
    <location>
        <begin position="570"/>
        <end position="606"/>
    </location>
</feature>
<dbReference type="STRING" id="1157962.A0A250WVY7"/>
<reference evidence="7 8" key="1">
    <citation type="submission" date="2017-08" db="EMBL/GenBank/DDBJ databases">
        <title>Acidophilic green algal genome provides insights into adaptation to an acidic environment.</title>
        <authorList>
            <person name="Hirooka S."/>
            <person name="Hirose Y."/>
            <person name="Kanesaki Y."/>
            <person name="Higuchi S."/>
            <person name="Fujiwara T."/>
            <person name="Onuma R."/>
            <person name="Era A."/>
            <person name="Ohbayashi R."/>
            <person name="Uzuka A."/>
            <person name="Nozaki H."/>
            <person name="Yoshikawa H."/>
            <person name="Miyagishima S.Y."/>
        </authorList>
    </citation>
    <scope>NUCLEOTIDE SEQUENCE [LARGE SCALE GENOMIC DNA]</scope>
    <source>
        <strain evidence="7 8">NIES-2499</strain>
    </source>
</reference>
<dbReference type="Proteomes" id="UP000232323">
    <property type="component" value="Unassembled WGS sequence"/>
</dbReference>
<accession>A0A250WVY7</accession>
<proteinExistence type="inferred from homology"/>
<feature type="chain" id="PRO_5013032850" description="protein-tyrosine sulfotransferase" evidence="6">
    <location>
        <begin position="19"/>
        <end position="606"/>
    </location>
</feature>
<keyword evidence="6" id="KW-0732">Signal</keyword>
<gene>
    <name evidence="7" type="ORF">CEUSTIGMA_g2427.t1</name>
</gene>
<evidence type="ECO:0000256" key="5">
    <source>
        <dbReference type="SAM" id="MobiDB-lite"/>
    </source>
</evidence>
<keyword evidence="3" id="KW-0808">Transferase</keyword>
<dbReference type="Gene3D" id="1.25.40.10">
    <property type="entry name" value="Tetratricopeptide repeat domain"/>
    <property type="match status" value="1"/>
</dbReference>
<dbReference type="Gene3D" id="3.40.50.300">
    <property type="entry name" value="P-loop containing nucleotide triphosphate hydrolases"/>
    <property type="match status" value="1"/>
</dbReference>
<sequence length="606" mass="67476">MSLLHILAIVLYVTTTCARELPEDVVSLESRLKSIRSQLRSDLSSYSPNELINMHLDRALTLQKLNHLKPDGGKRIAEAEEAYRSALSLVGDRFFAQRIRGNLGALFLEAGRAEEALAEFDHCLSMTKDPSIMFNRAKALGILGSVEEADVAYAEAAHASYGSDLTSFSKAVAAMEKLEDQLLVMAEEVLGMATEALKNSGSLPPRVAELAPKQHVEMEKKKSGGWLWGMMNVPQDAGRAIIPAWLTRPAVTDVSYLAFGVYKAKERRKEYAAAWKALAFGNALMRTQQQYNMELEESTLDTLLQAFTGPFGASDFNDETPIFVVGLPRSGSTLVEQILSTHSMAWGAGEDTALAPLTPDVNRVLATPGSNYAMELKKLGKKYVRTMRAMVPVSRDPPPIKIVDKMLRNIWLVGYIDMLIPKAKIVHVMRHPMDAGLSCFAQPFGYNGVSWAWDLHEIAAQIKMTHRLANHWDETHPGRVLTIFYEELVQYPREVATELLEWVGLPWEEGVLSFYKAERQVATASVAQVRKPLYNSSVARWRIYEQQLGRFQSELCGTIQAYEDKLGSALARRRSKPDAVDSSQQPDDSTSMTEDVNTNSMSKSEL</sequence>
<feature type="signal peptide" evidence="6">
    <location>
        <begin position="1"/>
        <end position="18"/>
    </location>
</feature>
<comment type="caution">
    <text evidence="7">The sequence shown here is derived from an EMBL/GenBank/DDBJ whole genome shotgun (WGS) entry which is preliminary data.</text>
</comment>
<evidence type="ECO:0000256" key="1">
    <source>
        <dbReference type="ARBA" id="ARBA00009988"/>
    </source>
</evidence>
<evidence type="ECO:0000256" key="3">
    <source>
        <dbReference type="ARBA" id="ARBA00022679"/>
    </source>
</evidence>
<organism evidence="7 8">
    <name type="scientific">Chlamydomonas eustigma</name>
    <dbReference type="NCBI Taxonomy" id="1157962"/>
    <lineage>
        <taxon>Eukaryota</taxon>
        <taxon>Viridiplantae</taxon>
        <taxon>Chlorophyta</taxon>
        <taxon>core chlorophytes</taxon>
        <taxon>Chlorophyceae</taxon>
        <taxon>CS clade</taxon>
        <taxon>Chlamydomonadales</taxon>
        <taxon>Chlamydomonadaceae</taxon>
        <taxon>Chlamydomonas</taxon>
    </lineage>
</organism>
<dbReference type="Pfam" id="PF13469">
    <property type="entry name" value="Sulfotransfer_3"/>
    <property type="match status" value="1"/>
</dbReference>
<dbReference type="InterPro" id="IPR027417">
    <property type="entry name" value="P-loop_NTPase"/>
</dbReference>
<evidence type="ECO:0000256" key="2">
    <source>
        <dbReference type="ARBA" id="ARBA00013262"/>
    </source>
</evidence>